<evidence type="ECO:0000313" key="2">
    <source>
        <dbReference type="EMBL" id="PHH61928.1"/>
    </source>
</evidence>
<dbReference type="AlphaFoldDB" id="A0A2C5XGN0"/>
<sequence length="116" mass="12934">MAHVVARGMGCFSERGAGAPWTTWVRRDSVQPSQRRPKQAWLVSRERPLVSHRHTQAACDSSNQASKSKRDLPIVQKCCPGTNVDRPSSSLAESERPGPARSPCSRKTEEPTPWKR</sequence>
<evidence type="ECO:0000256" key="1">
    <source>
        <dbReference type="SAM" id="MobiDB-lite"/>
    </source>
</evidence>
<organism evidence="2 3">
    <name type="scientific">Ophiocordyceps australis</name>
    <dbReference type="NCBI Taxonomy" id="1399860"/>
    <lineage>
        <taxon>Eukaryota</taxon>
        <taxon>Fungi</taxon>
        <taxon>Dikarya</taxon>
        <taxon>Ascomycota</taxon>
        <taxon>Pezizomycotina</taxon>
        <taxon>Sordariomycetes</taxon>
        <taxon>Hypocreomycetidae</taxon>
        <taxon>Hypocreales</taxon>
        <taxon>Ophiocordycipitaceae</taxon>
        <taxon>Ophiocordyceps</taxon>
    </lineage>
</organism>
<dbReference type="EMBL" id="NJET01000087">
    <property type="protein sequence ID" value="PHH61928.1"/>
    <property type="molecule type" value="Genomic_DNA"/>
</dbReference>
<comment type="caution">
    <text evidence="2">The sequence shown here is derived from an EMBL/GenBank/DDBJ whole genome shotgun (WGS) entry which is preliminary data.</text>
</comment>
<feature type="region of interest" description="Disordered" evidence="1">
    <location>
        <begin position="28"/>
        <end position="116"/>
    </location>
</feature>
<dbReference type="Proteomes" id="UP000226192">
    <property type="component" value="Unassembled WGS sequence"/>
</dbReference>
<proteinExistence type="predicted"/>
<gene>
    <name evidence="2" type="ORF">CDD81_7733</name>
</gene>
<feature type="compositionally biased region" description="Basic and acidic residues" evidence="1">
    <location>
        <begin position="106"/>
        <end position="116"/>
    </location>
</feature>
<evidence type="ECO:0000313" key="3">
    <source>
        <dbReference type="Proteomes" id="UP000226192"/>
    </source>
</evidence>
<accession>A0A2C5XGN0</accession>
<keyword evidence="3" id="KW-1185">Reference proteome</keyword>
<protein>
    <submittedName>
        <fullName evidence="2">Uncharacterized protein</fullName>
    </submittedName>
</protein>
<reference evidence="2 3" key="1">
    <citation type="submission" date="2017-06" db="EMBL/GenBank/DDBJ databases">
        <title>Ant-infecting Ophiocordyceps genomes reveal a high diversity of potential behavioral manipulation genes and a possible major role for enterotoxins.</title>
        <authorList>
            <person name="De Bekker C."/>
            <person name="Evans H.C."/>
            <person name="Brachmann A."/>
            <person name="Hughes D.P."/>
        </authorList>
    </citation>
    <scope>NUCLEOTIDE SEQUENCE [LARGE SCALE GENOMIC DNA]</scope>
    <source>
        <strain evidence="2 3">Map64</strain>
    </source>
</reference>
<name>A0A2C5XGN0_9HYPO</name>